<keyword evidence="5" id="KW-0539">Nucleus</keyword>
<feature type="signal peptide" evidence="8">
    <location>
        <begin position="1"/>
        <end position="21"/>
    </location>
</feature>
<feature type="compositionally biased region" description="Polar residues" evidence="7">
    <location>
        <begin position="216"/>
        <end position="228"/>
    </location>
</feature>
<comment type="subcellular location">
    <subcellularLocation>
        <location evidence="1">Nucleus</location>
    </subcellularLocation>
</comment>
<evidence type="ECO:0000256" key="6">
    <source>
        <dbReference type="SAM" id="Coils"/>
    </source>
</evidence>
<feature type="domain" description="BHLH" evidence="9">
    <location>
        <begin position="67"/>
        <end position="119"/>
    </location>
</feature>
<evidence type="ECO:0000313" key="10">
    <source>
        <dbReference type="Ensembl" id="ENSZALP00000004557.1"/>
    </source>
</evidence>
<dbReference type="GO" id="GO:0046983">
    <property type="term" value="F:protein dimerization activity"/>
    <property type="evidence" value="ECO:0007669"/>
    <property type="project" value="InterPro"/>
</dbReference>
<dbReference type="GO" id="GO:0005634">
    <property type="term" value="C:nucleus"/>
    <property type="evidence" value="ECO:0007669"/>
    <property type="project" value="UniProtKB-SubCell"/>
</dbReference>
<keyword evidence="4" id="KW-0804">Transcription</keyword>
<keyword evidence="2" id="KW-0805">Transcription regulation</keyword>
<reference evidence="10" key="1">
    <citation type="submission" date="2025-08" db="UniProtKB">
        <authorList>
            <consortium name="Ensembl"/>
        </authorList>
    </citation>
    <scope>IDENTIFICATION</scope>
</reference>
<gene>
    <name evidence="10" type="primary">MXI1</name>
</gene>
<reference evidence="10" key="2">
    <citation type="submission" date="2025-09" db="UniProtKB">
        <authorList>
            <consortium name="Ensembl"/>
        </authorList>
    </citation>
    <scope>IDENTIFICATION</scope>
</reference>
<feature type="coiled-coil region" evidence="6">
    <location>
        <begin position="109"/>
        <end position="150"/>
    </location>
</feature>
<dbReference type="GO" id="GO:0000978">
    <property type="term" value="F:RNA polymerase II cis-regulatory region sequence-specific DNA binding"/>
    <property type="evidence" value="ECO:0007669"/>
    <property type="project" value="TreeGrafter"/>
</dbReference>
<feature type="chain" id="PRO_5034926827" evidence="8">
    <location>
        <begin position="22"/>
        <end position="228"/>
    </location>
</feature>
<organism evidence="10 11">
    <name type="scientific">Zonotrichia albicollis</name>
    <name type="common">White-throated sparrow</name>
    <name type="synonym">Fringilla albicollis</name>
    <dbReference type="NCBI Taxonomy" id="44394"/>
    <lineage>
        <taxon>Eukaryota</taxon>
        <taxon>Metazoa</taxon>
        <taxon>Chordata</taxon>
        <taxon>Craniata</taxon>
        <taxon>Vertebrata</taxon>
        <taxon>Euteleostomi</taxon>
        <taxon>Archelosauria</taxon>
        <taxon>Archosauria</taxon>
        <taxon>Dinosauria</taxon>
        <taxon>Saurischia</taxon>
        <taxon>Theropoda</taxon>
        <taxon>Coelurosauria</taxon>
        <taxon>Aves</taxon>
        <taxon>Neognathae</taxon>
        <taxon>Neoaves</taxon>
        <taxon>Telluraves</taxon>
        <taxon>Australaves</taxon>
        <taxon>Passeriformes</taxon>
        <taxon>Passerellidae</taxon>
        <taxon>Zonotrichia</taxon>
    </lineage>
</organism>
<dbReference type="AlphaFoldDB" id="A0A8D2M9W8"/>
<feature type="region of interest" description="Disordered" evidence="7">
    <location>
        <begin position="160"/>
        <end position="228"/>
    </location>
</feature>
<dbReference type="Ensembl" id="ENSZALT00000006857.1">
    <property type="protein sequence ID" value="ENSZALP00000004557.1"/>
    <property type="gene ID" value="ENSZALG00000004263.1"/>
</dbReference>
<dbReference type="GO" id="GO:0000981">
    <property type="term" value="F:DNA-binding transcription factor activity, RNA polymerase II-specific"/>
    <property type="evidence" value="ECO:0007669"/>
    <property type="project" value="TreeGrafter"/>
</dbReference>
<dbReference type="PROSITE" id="PS50888">
    <property type="entry name" value="BHLH"/>
    <property type="match status" value="1"/>
</dbReference>
<dbReference type="PANTHER" id="PTHR11969">
    <property type="entry name" value="MAX DIMERIZATION, MAD"/>
    <property type="match status" value="1"/>
</dbReference>
<evidence type="ECO:0000256" key="5">
    <source>
        <dbReference type="ARBA" id="ARBA00023242"/>
    </source>
</evidence>
<evidence type="ECO:0000256" key="2">
    <source>
        <dbReference type="ARBA" id="ARBA00023015"/>
    </source>
</evidence>
<dbReference type="Proteomes" id="UP000694413">
    <property type="component" value="Unassembled WGS sequence"/>
</dbReference>
<feature type="compositionally biased region" description="Acidic residues" evidence="7">
    <location>
        <begin position="173"/>
        <end position="183"/>
    </location>
</feature>
<sequence length="228" mass="25890">MESLLMPDLILLLICIREDLPVSIPGRKRNRTERFRGEISPEEPTVTVTSLEEEPGQPKVFQNLTTGSHQHFRVLLQCSRAHLRLCLERLKVLIPLGPDCTRHTTLGLLNKAKAHIKKLEEAERRSQHQLENLEREQRFLKRRLEQLQGPQEIERIRMDSIGSTISSDHSDSEREEIEVDVESTEFSHGEVDNISTTSISDIDDHSSLQSIGSDEGYSSASVKLSFAS</sequence>
<keyword evidence="11" id="KW-1185">Reference proteome</keyword>
<dbReference type="Pfam" id="PF00010">
    <property type="entry name" value="HLH"/>
    <property type="match status" value="1"/>
</dbReference>
<evidence type="ECO:0000256" key="3">
    <source>
        <dbReference type="ARBA" id="ARBA00023125"/>
    </source>
</evidence>
<dbReference type="InterPro" id="IPR036638">
    <property type="entry name" value="HLH_DNA-bd_sf"/>
</dbReference>
<proteinExistence type="predicted"/>
<accession>A0A8D2M9W8</accession>
<evidence type="ECO:0000256" key="8">
    <source>
        <dbReference type="SAM" id="SignalP"/>
    </source>
</evidence>
<keyword evidence="3" id="KW-0238">DNA-binding</keyword>
<dbReference type="SUPFAM" id="SSF47459">
    <property type="entry name" value="HLH, helix-loop-helix DNA-binding domain"/>
    <property type="match status" value="1"/>
</dbReference>
<dbReference type="PANTHER" id="PTHR11969:SF13">
    <property type="entry name" value="MAX-INTERACTING PROTEIN 1"/>
    <property type="match status" value="1"/>
</dbReference>
<protein>
    <submittedName>
        <fullName evidence="10">MAX interactor 1, dimerization protein</fullName>
    </submittedName>
</protein>
<evidence type="ECO:0000256" key="1">
    <source>
        <dbReference type="ARBA" id="ARBA00004123"/>
    </source>
</evidence>
<keyword evidence="6" id="KW-0175">Coiled coil</keyword>
<dbReference type="Gene3D" id="4.10.280.10">
    <property type="entry name" value="Helix-loop-helix DNA-binding domain"/>
    <property type="match status" value="1"/>
</dbReference>
<evidence type="ECO:0000256" key="7">
    <source>
        <dbReference type="SAM" id="MobiDB-lite"/>
    </source>
</evidence>
<name>A0A8D2M9W8_ZONAL</name>
<keyword evidence="8" id="KW-0732">Signal</keyword>
<dbReference type="InterPro" id="IPR011598">
    <property type="entry name" value="bHLH_dom"/>
</dbReference>
<evidence type="ECO:0000313" key="11">
    <source>
        <dbReference type="Proteomes" id="UP000694413"/>
    </source>
</evidence>
<evidence type="ECO:0000256" key="4">
    <source>
        <dbReference type="ARBA" id="ARBA00023163"/>
    </source>
</evidence>
<evidence type="ECO:0000259" key="9">
    <source>
        <dbReference type="PROSITE" id="PS50888"/>
    </source>
</evidence>